<feature type="region of interest" description="Disordered" evidence="1">
    <location>
        <begin position="113"/>
        <end position="176"/>
    </location>
</feature>
<reference evidence="2" key="2">
    <citation type="submission" date="2018-08" db="UniProtKB">
        <authorList>
            <consortium name="EnsemblPlants"/>
        </authorList>
    </citation>
    <scope>IDENTIFICATION</scope>
    <source>
        <strain evidence="2">Yugu1</strain>
    </source>
</reference>
<dbReference type="HOGENOM" id="CLU_1301559_0_0_1"/>
<dbReference type="InParanoid" id="K3YVP9"/>
<dbReference type="Gramene" id="KQL29521">
    <property type="protein sequence ID" value="KQL29521"/>
    <property type="gene ID" value="SETIT_018345mg"/>
</dbReference>
<organism evidence="2 3">
    <name type="scientific">Setaria italica</name>
    <name type="common">Foxtail millet</name>
    <name type="synonym">Panicum italicum</name>
    <dbReference type="NCBI Taxonomy" id="4555"/>
    <lineage>
        <taxon>Eukaryota</taxon>
        <taxon>Viridiplantae</taxon>
        <taxon>Streptophyta</taxon>
        <taxon>Embryophyta</taxon>
        <taxon>Tracheophyta</taxon>
        <taxon>Spermatophyta</taxon>
        <taxon>Magnoliopsida</taxon>
        <taxon>Liliopsida</taxon>
        <taxon>Poales</taxon>
        <taxon>Poaceae</taxon>
        <taxon>PACMAD clade</taxon>
        <taxon>Panicoideae</taxon>
        <taxon>Panicodae</taxon>
        <taxon>Paniceae</taxon>
        <taxon>Cenchrinae</taxon>
        <taxon>Setaria</taxon>
    </lineage>
</organism>
<keyword evidence="3" id="KW-1185">Reference proteome</keyword>
<sequence>MKEVARRARWRWRRRRSASQMDEVAATQMQAAAVAPARTRTQHDGSIELATLVTCRSAEAAPTGNEFLDLMDDSFNNPAAPLPPRSLALNVASIAAVSYLKNLPEPLHRIVHGGAVHRTPGKKARGAPRRRGRGSYGSRKPRASAPRRSTAQLAWSATRASRRRRGGPVEWRPQRGRDRGIRKAALVPLHRALKLPIEVFISAPELCISEET</sequence>
<dbReference type="EnsemblPlants" id="KQL29521">
    <property type="protein sequence ID" value="KQL29521"/>
    <property type="gene ID" value="SETIT_018345mg"/>
</dbReference>
<reference evidence="3" key="1">
    <citation type="journal article" date="2012" name="Nat. Biotechnol.">
        <title>Reference genome sequence of the model plant Setaria.</title>
        <authorList>
            <person name="Bennetzen J.L."/>
            <person name="Schmutz J."/>
            <person name="Wang H."/>
            <person name="Percifield R."/>
            <person name="Hawkins J."/>
            <person name="Pontaroli A.C."/>
            <person name="Estep M."/>
            <person name="Feng L."/>
            <person name="Vaughn J.N."/>
            <person name="Grimwood J."/>
            <person name="Jenkins J."/>
            <person name="Barry K."/>
            <person name="Lindquist E."/>
            <person name="Hellsten U."/>
            <person name="Deshpande S."/>
            <person name="Wang X."/>
            <person name="Wu X."/>
            <person name="Mitros T."/>
            <person name="Triplett J."/>
            <person name="Yang X."/>
            <person name="Ye C.Y."/>
            <person name="Mauro-Herrera M."/>
            <person name="Wang L."/>
            <person name="Li P."/>
            <person name="Sharma M."/>
            <person name="Sharma R."/>
            <person name="Ronald P.C."/>
            <person name="Panaud O."/>
            <person name="Kellogg E.A."/>
            <person name="Brutnell T.P."/>
            <person name="Doust A.N."/>
            <person name="Tuskan G.A."/>
            <person name="Rokhsar D."/>
            <person name="Devos K.M."/>
        </authorList>
    </citation>
    <scope>NUCLEOTIDE SEQUENCE [LARGE SCALE GENOMIC DNA]</scope>
    <source>
        <strain evidence="3">cv. Yugu1</strain>
    </source>
</reference>
<evidence type="ECO:0000256" key="1">
    <source>
        <dbReference type="SAM" id="MobiDB-lite"/>
    </source>
</evidence>
<proteinExistence type="predicted"/>
<protein>
    <submittedName>
        <fullName evidence="2">Uncharacterized protein</fullName>
    </submittedName>
</protein>
<feature type="compositionally biased region" description="Basic residues" evidence="1">
    <location>
        <begin position="119"/>
        <end position="133"/>
    </location>
</feature>
<dbReference type="AlphaFoldDB" id="K3YVP9"/>
<dbReference type="Proteomes" id="UP000004995">
    <property type="component" value="Unassembled WGS sequence"/>
</dbReference>
<evidence type="ECO:0000313" key="2">
    <source>
        <dbReference type="EnsemblPlants" id="KQL29521"/>
    </source>
</evidence>
<name>K3YVP9_SETIT</name>
<evidence type="ECO:0000313" key="3">
    <source>
        <dbReference type="Proteomes" id="UP000004995"/>
    </source>
</evidence>
<accession>K3YVP9</accession>
<dbReference type="EMBL" id="AGNK02000280">
    <property type="status" value="NOT_ANNOTATED_CDS"/>
    <property type="molecule type" value="Genomic_DNA"/>
</dbReference>